<dbReference type="PANTHER" id="PTHR21355">
    <property type="entry name" value="G-PROTEIN COUPLED RECEPTOR-ASSOCIATED PROTEIN LMBRD2"/>
    <property type="match status" value="1"/>
</dbReference>
<dbReference type="InterPro" id="IPR051584">
    <property type="entry name" value="GPCR-associated_LMBR1"/>
</dbReference>
<dbReference type="GO" id="GO:0016020">
    <property type="term" value="C:membrane"/>
    <property type="evidence" value="ECO:0007669"/>
    <property type="project" value="UniProtKB-SubCell"/>
</dbReference>
<comment type="similarity">
    <text evidence="2">Belongs to the LIMR family.</text>
</comment>
<dbReference type="Pfam" id="PF04791">
    <property type="entry name" value="LMBR1"/>
    <property type="match status" value="1"/>
</dbReference>
<feature type="transmembrane region" description="Helical" evidence="6">
    <location>
        <begin position="215"/>
        <end position="233"/>
    </location>
</feature>
<dbReference type="OrthoDB" id="203099at2759"/>
<dbReference type="InParanoid" id="I2H951"/>
<dbReference type="AlphaFoldDB" id="I2H951"/>
<feature type="transmembrane region" description="Helical" evidence="6">
    <location>
        <begin position="176"/>
        <end position="195"/>
    </location>
</feature>
<feature type="transmembrane region" description="Helical" evidence="6">
    <location>
        <begin position="496"/>
        <end position="516"/>
    </location>
</feature>
<evidence type="ECO:0000256" key="4">
    <source>
        <dbReference type="ARBA" id="ARBA00022989"/>
    </source>
</evidence>
<dbReference type="InterPro" id="IPR006876">
    <property type="entry name" value="LMBR1-like_membr_prot"/>
</dbReference>
<dbReference type="PANTHER" id="PTHR21355:SF0">
    <property type="entry name" value="G-PROTEIN COUPLED RECEPTOR-ASSOCIATED PROTEIN LMBRD2"/>
    <property type="match status" value="1"/>
</dbReference>
<feature type="transmembrane region" description="Helical" evidence="6">
    <location>
        <begin position="378"/>
        <end position="399"/>
    </location>
</feature>
<evidence type="ECO:0000313" key="8">
    <source>
        <dbReference type="Proteomes" id="UP000002866"/>
    </source>
</evidence>
<dbReference type="KEGG" id="tbl:TBLA_0I02450"/>
<dbReference type="RefSeq" id="XP_004182422.1">
    <property type="nucleotide sequence ID" value="XM_004182374.1"/>
</dbReference>
<evidence type="ECO:0000256" key="5">
    <source>
        <dbReference type="ARBA" id="ARBA00023136"/>
    </source>
</evidence>
<dbReference type="eggNOG" id="KOG2296">
    <property type="taxonomic scope" value="Eukaryota"/>
</dbReference>
<feature type="transmembrane region" description="Helical" evidence="6">
    <location>
        <begin position="6"/>
        <end position="24"/>
    </location>
</feature>
<dbReference type="OMA" id="KEINTHH"/>
<sequence>MLLFSVLGTILALICSGTMINRYFSFKKHRHTEPLVLSVLLVNMLLLLSTAWLFPSDIFSTAVKNKSDGDEFTNSTTTLMTISNEKSSLVKRMIQNNITSGNSIEQLTNILTNLDINDAIIDESSSFRSEWLFIYWLEFIICWLIIPLLISYVGLKYSVPETFRRQRFSKALMHNIKFYSLCFIGLLAGLFYLLLSSNHSVTIKTIKPLLISLSHLYSLSFTLILLSTGIVLLPKDLIAQVRDSTHQSNNKLFVALSKTNEDLNDAQLNMIDFAREILNTPDSQIGDISFNHTLQLCKFEIQNLLRTLKNLPSQSIPTISNSIEISTITTFDKLNNKFNKFLNEYYNFLYAEAYSDSIIHQLAKSESTPNIFIKFMKFFVGLLSTILSILLFFLELFPTRWAHGWIFNGTAWFNFFFELIILSYAILTSLYAMSKFKFNNLHLIPNGQSNPINALYYSLYSSRLLFPLCFNLMTMIPNSTSNIKSSFETTLYEDLTFIPLVNFLNKYLPIVFMIIIPLSYKYDLKSKLLIKILGEEYYYLFFGMMLYEPVSEIRGNEEMESGMGLFSSSTNSRGINNDNTNVNNSSRSRINQDYEYSLQDGRYLFERASTHYSLLDNEANSTANTFLNDSSFLDDSNNNNNLI</sequence>
<reference evidence="7 8" key="1">
    <citation type="journal article" date="2011" name="Proc. Natl. Acad. Sci. U.S.A.">
        <title>Evolutionary erosion of yeast sex chromosomes by mating-type switching accidents.</title>
        <authorList>
            <person name="Gordon J.L."/>
            <person name="Armisen D."/>
            <person name="Proux-Wera E."/>
            <person name="Oheigeartaigh S.S."/>
            <person name="Byrne K.P."/>
            <person name="Wolfe K.H."/>
        </authorList>
    </citation>
    <scope>NUCLEOTIDE SEQUENCE [LARGE SCALE GENOMIC DNA]</scope>
    <source>
        <strain evidence="8">ATCC 34711 / CBS 6284 / DSM 70876 / NBRC 10599 / NRRL Y-10934 / UCD 77-7</strain>
    </source>
</reference>
<protein>
    <submittedName>
        <fullName evidence="7">Uncharacterized protein</fullName>
    </submittedName>
</protein>
<keyword evidence="3 6" id="KW-0812">Transmembrane</keyword>
<gene>
    <name evidence="7" type="primary">TBLA0I02450</name>
    <name evidence="7" type="ORF">TBLA_0I02450</name>
</gene>
<evidence type="ECO:0000256" key="3">
    <source>
        <dbReference type="ARBA" id="ARBA00022692"/>
    </source>
</evidence>
<keyword evidence="4 6" id="KW-1133">Transmembrane helix</keyword>
<evidence type="ECO:0000256" key="1">
    <source>
        <dbReference type="ARBA" id="ARBA00004141"/>
    </source>
</evidence>
<evidence type="ECO:0000256" key="6">
    <source>
        <dbReference type="SAM" id="Phobius"/>
    </source>
</evidence>
<feature type="transmembrane region" description="Helical" evidence="6">
    <location>
        <begin position="454"/>
        <end position="476"/>
    </location>
</feature>
<feature type="transmembrane region" description="Helical" evidence="6">
    <location>
        <begin position="411"/>
        <end position="433"/>
    </location>
</feature>
<name>I2H951_HENB6</name>
<evidence type="ECO:0000313" key="7">
    <source>
        <dbReference type="EMBL" id="CCH62903.1"/>
    </source>
</evidence>
<dbReference type="Proteomes" id="UP000002866">
    <property type="component" value="Chromosome 9"/>
</dbReference>
<feature type="transmembrane region" description="Helical" evidence="6">
    <location>
        <begin position="36"/>
        <end position="54"/>
    </location>
</feature>
<keyword evidence="5 6" id="KW-0472">Membrane</keyword>
<accession>I2H951</accession>
<proteinExistence type="inferred from homology"/>
<keyword evidence="8" id="KW-1185">Reference proteome</keyword>
<organism evidence="7 8">
    <name type="scientific">Henningerozyma blattae (strain ATCC 34711 / CBS 6284 / DSM 70876 / NBRC 10599 / NRRL Y-10934 / UCD 77-7)</name>
    <name type="common">Yeast</name>
    <name type="synonym">Tetrapisispora blattae</name>
    <dbReference type="NCBI Taxonomy" id="1071380"/>
    <lineage>
        <taxon>Eukaryota</taxon>
        <taxon>Fungi</taxon>
        <taxon>Dikarya</taxon>
        <taxon>Ascomycota</taxon>
        <taxon>Saccharomycotina</taxon>
        <taxon>Saccharomycetes</taxon>
        <taxon>Saccharomycetales</taxon>
        <taxon>Saccharomycetaceae</taxon>
        <taxon>Henningerozyma</taxon>
    </lineage>
</organism>
<feature type="transmembrane region" description="Helical" evidence="6">
    <location>
        <begin position="133"/>
        <end position="155"/>
    </location>
</feature>
<dbReference type="EMBL" id="HE806324">
    <property type="protein sequence ID" value="CCH62903.1"/>
    <property type="molecule type" value="Genomic_DNA"/>
</dbReference>
<comment type="subcellular location">
    <subcellularLocation>
        <location evidence="1">Membrane</location>
        <topology evidence="1">Multi-pass membrane protein</topology>
    </subcellularLocation>
</comment>
<dbReference type="GeneID" id="14498080"/>
<dbReference type="HOGENOM" id="CLU_425897_0_0_1"/>
<evidence type="ECO:0000256" key="2">
    <source>
        <dbReference type="ARBA" id="ARBA00010487"/>
    </source>
</evidence>